<feature type="domain" description="AprE-like beta-barrel" evidence="9">
    <location>
        <begin position="386"/>
        <end position="475"/>
    </location>
</feature>
<reference evidence="10 11" key="1">
    <citation type="submission" date="2015-12" db="EMBL/GenBank/DDBJ databases">
        <title>Draft genome sequence of the thermoanaerobe Thermotalea metallivorans, an isolate from the runoff channel of the Great Artesian Basin, Australia.</title>
        <authorList>
            <person name="Patel B.K."/>
        </authorList>
    </citation>
    <scope>NUCLEOTIDE SEQUENCE [LARGE SCALE GENOMIC DNA]</scope>
    <source>
        <strain evidence="10 11">B2-1</strain>
    </source>
</reference>
<feature type="coiled-coil region" evidence="6">
    <location>
        <begin position="314"/>
        <end position="348"/>
    </location>
</feature>
<keyword evidence="4 7" id="KW-1133">Transmembrane helix</keyword>
<keyword evidence="5 7" id="KW-0472">Membrane</keyword>
<comment type="subcellular location">
    <subcellularLocation>
        <location evidence="1">Membrane</location>
        <topology evidence="1">Single-pass membrane protein</topology>
    </subcellularLocation>
</comment>
<feature type="coiled-coil region" evidence="6">
    <location>
        <begin position="244"/>
        <end position="286"/>
    </location>
</feature>
<dbReference type="InterPro" id="IPR050739">
    <property type="entry name" value="MFP"/>
</dbReference>
<dbReference type="AlphaFoldDB" id="A0A140KZD1"/>
<dbReference type="EMBL" id="LOEE01000087">
    <property type="protein sequence ID" value="KXG73656.1"/>
    <property type="molecule type" value="Genomic_DNA"/>
</dbReference>
<dbReference type="SUPFAM" id="SSF111369">
    <property type="entry name" value="HlyD-like secretion proteins"/>
    <property type="match status" value="1"/>
</dbReference>
<keyword evidence="11" id="KW-1185">Reference proteome</keyword>
<dbReference type="STRING" id="520762.AN619_30240"/>
<evidence type="ECO:0000256" key="5">
    <source>
        <dbReference type="ARBA" id="ARBA00023136"/>
    </source>
</evidence>
<protein>
    <submittedName>
        <fullName evidence="10">Hemolysin secretion protein D, plasmid</fullName>
    </submittedName>
</protein>
<evidence type="ECO:0000256" key="4">
    <source>
        <dbReference type="ARBA" id="ARBA00022989"/>
    </source>
</evidence>
<sequence>MKEIILDLNEITDSRELLESKPYPFTVIFIYILIGILAIALLWSYFGEIDVVVKANGVVRPNQRISTINNMVTGKIKEVYLEEGKRVKKGELLYVIDYSELQENRDFIEKELNKKRLELDHLNIFKKSILENKNYFDLKNEGQEDYYYKYLKFEADQKQAKESANLVVTKINTVKTSIENIKTLLSSIEQNQNLFQDTKNEYYIKYLAYHLRLKELQSITEQKTRDFAMQEKLFQAGAVSKIEYENAKDFKEKSELELAKYINETRLDLKSSLEENRRILKELEIQLQQAAPGTSGHVQAYTDIAVQNFKTEKLILLNDQISKLQTEINQLENNLKTLNLDIQNCIVRAPIDGYINIFTDINKGDNLQAGISIATIIPDNDTSYKVQIYASNEDIAHIKVGDKVRYNFLALPYKEYGELTGHITRIAKDTKINKDSNSSFYLVEADIESRPLVSYKGEEAKIKVGMACEVRIVTKTKKILHYLLEKMDLRFYGIIFLALHMICG</sequence>
<dbReference type="PRINTS" id="PR01490">
    <property type="entry name" value="RTXTOXIND"/>
</dbReference>
<evidence type="ECO:0000259" key="8">
    <source>
        <dbReference type="Pfam" id="PF25935"/>
    </source>
</evidence>
<evidence type="ECO:0000256" key="2">
    <source>
        <dbReference type="ARBA" id="ARBA00009477"/>
    </source>
</evidence>
<keyword evidence="6" id="KW-0175">Coiled coil</keyword>
<dbReference type="Proteomes" id="UP000070456">
    <property type="component" value="Unassembled WGS sequence"/>
</dbReference>
<dbReference type="Gene3D" id="2.40.30.170">
    <property type="match status" value="1"/>
</dbReference>
<name>A0A140KZD1_9FIRM</name>
<evidence type="ECO:0000256" key="6">
    <source>
        <dbReference type="SAM" id="Coils"/>
    </source>
</evidence>
<keyword evidence="3 7" id="KW-0812">Transmembrane</keyword>
<dbReference type="Pfam" id="PF26002">
    <property type="entry name" value="Beta-barrel_AprE"/>
    <property type="match status" value="1"/>
</dbReference>
<evidence type="ECO:0000256" key="3">
    <source>
        <dbReference type="ARBA" id="ARBA00022692"/>
    </source>
</evidence>
<dbReference type="PANTHER" id="PTHR30386:SF26">
    <property type="entry name" value="TRANSPORT PROTEIN COMB"/>
    <property type="match status" value="1"/>
</dbReference>
<gene>
    <name evidence="10" type="primary">hlyD</name>
    <name evidence="10" type="ORF">AN619_30240</name>
</gene>
<dbReference type="Pfam" id="PF25935">
    <property type="entry name" value="BSH_LcnD"/>
    <property type="match status" value="1"/>
</dbReference>
<evidence type="ECO:0000259" key="9">
    <source>
        <dbReference type="Pfam" id="PF26002"/>
    </source>
</evidence>
<dbReference type="RefSeq" id="WP_068558095.1">
    <property type="nucleotide sequence ID" value="NZ_LOEE01000087.1"/>
</dbReference>
<proteinExistence type="inferred from homology"/>
<dbReference type="PATRIC" id="fig|520762.4.peg.3334"/>
<evidence type="ECO:0000256" key="7">
    <source>
        <dbReference type="SAM" id="Phobius"/>
    </source>
</evidence>
<evidence type="ECO:0000313" key="10">
    <source>
        <dbReference type="EMBL" id="KXG73656.1"/>
    </source>
</evidence>
<comment type="caution">
    <text evidence="10">The sequence shown here is derived from an EMBL/GenBank/DDBJ whole genome shotgun (WGS) entry which is preliminary data.</text>
</comment>
<evidence type="ECO:0000313" key="11">
    <source>
        <dbReference type="Proteomes" id="UP000070456"/>
    </source>
</evidence>
<comment type="similarity">
    <text evidence="2">Belongs to the membrane fusion protein (MFP) (TC 8.A.1) family.</text>
</comment>
<dbReference type="InterPro" id="IPR058786">
    <property type="entry name" value="BSH_LcnD"/>
</dbReference>
<evidence type="ECO:0000256" key="1">
    <source>
        <dbReference type="ARBA" id="ARBA00004167"/>
    </source>
</evidence>
<feature type="domain" description="LcnD-like barrel-sandwich hybrid" evidence="8">
    <location>
        <begin position="66"/>
        <end position="378"/>
    </location>
</feature>
<dbReference type="GO" id="GO:0016020">
    <property type="term" value="C:membrane"/>
    <property type="evidence" value="ECO:0007669"/>
    <property type="project" value="UniProtKB-SubCell"/>
</dbReference>
<feature type="transmembrane region" description="Helical" evidence="7">
    <location>
        <begin position="25"/>
        <end position="46"/>
    </location>
</feature>
<dbReference type="PANTHER" id="PTHR30386">
    <property type="entry name" value="MEMBRANE FUSION SUBUNIT OF EMRAB-TOLC MULTIDRUG EFFLUX PUMP"/>
    <property type="match status" value="1"/>
</dbReference>
<accession>A0A140KZD1</accession>
<dbReference type="Gene3D" id="2.40.50.100">
    <property type="match status" value="1"/>
</dbReference>
<organism evidence="10 11">
    <name type="scientific">Thermotalea metallivorans</name>
    <dbReference type="NCBI Taxonomy" id="520762"/>
    <lineage>
        <taxon>Bacteria</taxon>
        <taxon>Bacillati</taxon>
        <taxon>Bacillota</taxon>
        <taxon>Clostridia</taxon>
        <taxon>Peptostreptococcales</taxon>
        <taxon>Thermotaleaceae</taxon>
        <taxon>Thermotalea</taxon>
    </lineage>
</organism>
<dbReference type="Gene3D" id="1.10.287.470">
    <property type="entry name" value="Helix hairpin bin"/>
    <property type="match status" value="1"/>
</dbReference>
<dbReference type="InterPro" id="IPR058982">
    <property type="entry name" value="Beta-barrel_AprE"/>
</dbReference>